<dbReference type="SMART" id="SM00354">
    <property type="entry name" value="HTH_LACI"/>
    <property type="match status" value="1"/>
</dbReference>
<dbReference type="EMBL" id="MWWX01000004">
    <property type="protein sequence ID" value="OZG62777.1"/>
    <property type="molecule type" value="Genomic_DNA"/>
</dbReference>
<dbReference type="AlphaFoldDB" id="A0A261FUB3"/>
<dbReference type="PANTHER" id="PTHR30146">
    <property type="entry name" value="LACI-RELATED TRANSCRIPTIONAL REPRESSOR"/>
    <property type="match status" value="1"/>
</dbReference>
<evidence type="ECO:0000256" key="3">
    <source>
        <dbReference type="ARBA" id="ARBA00023163"/>
    </source>
</evidence>
<dbReference type="CDD" id="cd01544">
    <property type="entry name" value="PBP1_GalR"/>
    <property type="match status" value="1"/>
</dbReference>
<keyword evidence="3" id="KW-0804">Transcription</keyword>
<evidence type="ECO:0000313" key="5">
    <source>
        <dbReference type="EMBL" id="OZG62777.1"/>
    </source>
</evidence>
<dbReference type="Gene3D" id="1.10.260.40">
    <property type="entry name" value="lambda repressor-like DNA-binding domains"/>
    <property type="match status" value="1"/>
</dbReference>
<dbReference type="PROSITE" id="PS50932">
    <property type="entry name" value="HTH_LACI_2"/>
    <property type="match status" value="1"/>
</dbReference>
<evidence type="ECO:0000259" key="4">
    <source>
        <dbReference type="PROSITE" id="PS50932"/>
    </source>
</evidence>
<dbReference type="InterPro" id="IPR028082">
    <property type="entry name" value="Peripla_BP_I"/>
</dbReference>
<comment type="caution">
    <text evidence="5">The sequence shown here is derived from an EMBL/GenBank/DDBJ whole genome shotgun (WGS) entry which is preliminary data.</text>
</comment>
<dbReference type="GO" id="GO:0003700">
    <property type="term" value="F:DNA-binding transcription factor activity"/>
    <property type="evidence" value="ECO:0007669"/>
    <property type="project" value="TreeGrafter"/>
</dbReference>
<keyword evidence="1" id="KW-0805">Transcription regulation</keyword>
<dbReference type="CDD" id="cd01392">
    <property type="entry name" value="HTH_LacI"/>
    <property type="match status" value="1"/>
</dbReference>
<dbReference type="PANTHER" id="PTHR30146:SF149">
    <property type="entry name" value="HTH-TYPE TRANSCRIPTIONAL REGULATOR EBGR"/>
    <property type="match status" value="1"/>
</dbReference>
<dbReference type="InterPro" id="IPR046335">
    <property type="entry name" value="LacI/GalR-like_sensor"/>
</dbReference>
<dbReference type="RefSeq" id="WP_072725925.1">
    <property type="nucleotide sequence ID" value="NZ_BDIS01000018.1"/>
</dbReference>
<dbReference type="STRING" id="1603886.GCA_001895165_01400"/>
<sequence>MATIKDIARHTGFSQATVSRLLNGDPTLSVKDETKRAIIQASEELGYTMQAKRIVLPREVAVLNNVDSDEELQDAYFDALREVLETNARDQHMNLTFVDGIDHLVTDAKRFDGFLSIGPVALNGDELRRLHRVLPYGVFIDINPAPNLFDSVQPDLSQTVLDALDACLAADKRSVAFIGGLGRVMGMHEYPEDVRTLAYRNWTERLGVPADGLIYADGPFTVDNGRRQGERLIRDHADTLPDAVIVAADTIAVGVLQAFTAAGLLVPRDISVISINNQQIARYTSPTLSSYDIDQGELARTAIFMLAEAISNKRRTRQHTYISTELVVRDSFTPAQGA</sequence>
<dbReference type="OrthoDB" id="37081at2"/>
<gene>
    <name evidence="5" type="ORF">BLEM_0694</name>
</gene>
<keyword evidence="2" id="KW-0238">DNA-binding</keyword>
<dbReference type="Gene3D" id="3.40.50.2300">
    <property type="match status" value="2"/>
</dbReference>
<dbReference type="InterPro" id="IPR010982">
    <property type="entry name" value="Lambda_DNA-bd_dom_sf"/>
</dbReference>
<accession>A0A261FUB3</accession>
<dbReference type="GO" id="GO:0000976">
    <property type="term" value="F:transcription cis-regulatory region binding"/>
    <property type="evidence" value="ECO:0007669"/>
    <property type="project" value="TreeGrafter"/>
</dbReference>
<evidence type="ECO:0000256" key="2">
    <source>
        <dbReference type="ARBA" id="ARBA00023125"/>
    </source>
</evidence>
<dbReference type="Pfam" id="PF13377">
    <property type="entry name" value="Peripla_BP_3"/>
    <property type="match status" value="1"/>
</dbReference>
<evidence type="ECO:0000256" key="1">
    <source>
        <dbReference type="ARBA" id="ARBA00023015"/>
    </source>
</evidence>
<reference evidence="5 6" key="1">
    <citation type="journal article" date="2017" name="BMC Genomics">
        <title>Comparative genomic and phylogenomic analyses of the Bifidobacteriaceae family.</title>
        <authorList>
            <person name="Lugli G.A."/>
            <person name="Milani C."/>
            <person name="Turroni F."/>
            <person name="Duranti S."/>
            <person name="Mancabelli L."/>
            <person name="Mangifesta M."/>
            <person name="Ferrario C."/>
            <person name="Modesto M."/>
            <person name="Mattarelli P."/>
            <person name="Jiri K."/>
            <person name="van Sinderen D."/>
            <person name="Ventura M."/>
        </authorList>
    </citation>
    <scope>NUCLEOTIDE SEQUENCE [LARGE SCALE GENOMIC DNA]</scope>
    <source>
        <strain evidence="5 6">DSM 28807</strain>
    </source>
</reference>
<dbReference type="SUPFAM" id="SSF47413">
    <property type="entry name" value="lambda repressor-like DNA-binding domains"/>
    <property type="match status" value="1"/>
</dbReference>
<dbReference type="Pfam" id="PF00356">
    <property type="entry name" value="LacI"/>
    <property type="match status" value="1"/>
</dbReference>
<dbReference type="Proteomes" id="UP000216352">
    <property type="component" value="Unassembled WGS sequence"/>
</dbReference>
<feature type="domain" description="HTH lacI-type" evidence="4">
    <location>
        <begin position="2"/>
        <end position="58"/>
    </location>
</feature>
<proteinExistence type="predicted"/>
<name>A0A261FUB3_9BIFI</name>
<protein>
    <submittedName>
        <fullName evidence="5">Transcriptional regulator</fullName>
    </submittedName>
</protein>
<keyword evidence="6" id="KW-1185">Reference proteome</keyword>
<evidence type="ECO:0000313" key="6">
    <source>
        <dbReference type="Proteomes" id="UP000216352"/>
    </source>
</evidence>
<dbReference type="InterPro" id="IPR000843">
    <property type="entry name" value="HTH_LacI"/>
</dbReference>
<dbReference type="SUPFAM" id="SSF53822">
    <property type="entry name" value="Periplasmic binding protein-like I"/>
    <property type="match status" value="1"/>
</dbReference>
<organism evidence="5 6">
    <name type="scientific">Bifidobacterium lemurum</name>
    <dbReference type="NCBI Taxonomy" id="1603886"/>
    <lineage>
        <taxon>Bacteria</taxon>
        <taxon>Bacillati</taxon>
        <taxon>Actinomycetota</taxon>
        <taxon>Actinomycetes</taxon>
        <taxon>Bifidobacteriales</taxon>
        <taxon>Bifidobacteriaceae</taxon>
        <taxon>Bifidobacterium</taxon>
    </lineage>
</organism>